<dbReference type="GO" id="GO:0005737">
    <property type="term" value="C:cytoplasm"/>
    <property type="evidence" value="ECO:0007669"/>
    <property type="project" value="TreeGrafter"/>
</dbReference>
<dbReference type="SUPFAM" id="SSF47769">
    <property type="entry name" value="SAM/Pointed domain"/>
    <property type="match status" value="1"/>
</dbReference>
<reference evidence="2" key="1">
    <citation type="submission" date="2025-08" db="UniProtKB">
        <authorList>
            <consortium name="Ensembl"/>
        </authorList>
    </citation>
    <scope>IDENTIFICATION</scope>
</reference>
<feature type="domain" description="SAM" evidence="1">
    <location>
        <begin position="6"/>
        <end position="73"/>
    </location>
</feature>
<reference evidence="2" key="2">
    <citation type="submission" date="2025-09" db="UniProtKB">
        <authorList>
            <consortium name="Ensembl"/>
        </authorList>
    </citation>
    <scope>IDENTIFICATION</scope>
</reference>
<dbReference type="InterPro" id="IPR013761">
    <property type="entry name" value="SAM/pointed_sf"/>
</dbReference>
<dbReference type="AlphaFoldDB" id="A0A7N8WV79"/>
<evidence type="ECO:0000313" key="2">
    <source>
        <dbReference type="Ensembl" id="ENSMAMP00000036524.1"/>
    </source>
</evidence>
<evidence type="ECO:0000259" key="1">
    <source>
        <dbReference type="SMART" id="SM00454"/>
    </source>
</evidence>
<dbReference type="InterPro" id="IPR001660">
    <property type="entry name" value="SAM"/>
</dbReference>
<dbReference type="Pfam" id="PF00536">
    <property type="entry name" value="SAM_1"/>
    <property type="match status" value="1"/>
</dbReference>
<dbReference type="PANTHER" id="PTHR16155">
    <property type="entry name" value="DED DOMAIN-CONTAINING PROTEIN"/>
    <property type="match status" value="1"/>
</dbReference>
<accession>A0A7N8WV79</accession>
<dbReference type="SMART" id="SM00454">
    <property type="entry name" value="SAM"/>
    <property type="match status" value="1"/>
</dbReference>
<dbReference type="Gene3D" id="1.10.150.50">
    <property type="entry name" value="Transcription Factor, Ets-1"/>
    <property type="match status" value="1"/>
</dbReference>
<dbReference type="GeneTree" id="ENSGT00390000013973"/>
<dbReference type="Proteomes" id="UP000261640">
    <property type="component" value="Unplaced"/>
</dbReference>
<organism evidence="2 3">
    <name type="scientific">Mastacembelus armatus</name>
    <name type="common">zig-zag eel</name>
    <dbReference type="NCBI Taxonomy" id="205130"/>
    <lineage>
        <taxon>Eukaryota</taxon>
        <taxon>Metazoa</taxon>
        <taxon>Chordata</taxon>
        <taxon>Craniata</taxon>
        <taxon>Vertebrata</taxon>
        <taxon>Euteleostomi</taxon>
        <taxon>Actinopterygii</taxon>
        <taxon>Neopterygii</taxon>
        <taxon>Teleostei</taxon>
        <taxon>Neoteleostei</taxon>
        <taxon>Acanthomorphata</taxon>
        <taxon>Anabantaria</taxon>
        <taxon>Synbranchiformes</taxon>
        <taxon>Mastacembelidae</taxon>
        <taxon>Mastacembelus</taxon>
    </lineage>
</organism>
<dbReference type="Ensembl" id="ENSMAMT00000058826.1">
    <property type="protein sequence ID" value="ENSMAMP00000036524.1"/>
    <property type="gene ID" value="ENSMAMG00000023441.2"/>
</dbReference>
<name>A0A7N8WV79_9TELE</name>
<protein>
    <submittedName>
        <fullName evidence="2">Sterile alpha motif domain containing 9 like</fullName>
    </submittedName>
</protein>
<evidence type="ECO:0000313" key="3">
    <source>
        <dbReference type="Proteomes" id="UP000261640"/>
    </source>
</evidence>
<keyword evidence="3" id="KW-1185">Reference proteome</keyword>
<sequence length="78" mass="8860">LMSKHKKKPPAKPVSAWLKSIGVKEQYIKKLYEEEVDGQILLALDEDFLKTKISMKSGPAHLIIQKRDELLNNQSNGT</sequence>
<proteinExistence type="predicted"/>
<dbReference type="PANTHER" id="PTHR16155:SF3">
    <property type="entry name" value="STERILE ALPHA MOTIF DOMAIN-CONTAINING PROTEIN 9-LIKE"/>
    <property type="match status" value="1"/>
</dbReference>